<dbReference type="AlphaFoldDB" id="A0AAN6IHY3"/>
<gene>
    <name evidence="1" type="ORF">EDD36DRAFT_26260</name>
</gene>
<comment type="caution">
    <text evidence="1">The sequence shown here is derived from an EMBL/GenBank/DDBJ whole genome shotgun (WGS) entry which is preliminary data.</text>
</comment>
<organism evidence="1 2">
    <name type="scientific">Exophiala viscosa</name>
    <dbReference type="NCBI Taxonomy" id="2486360"/>
    <lineage>
        <taxon>Eukaryota</taxon>
        <taxon>Fungi</taxon>
        <taxon>Dikarya</taxon>
        <taxon>Ascomycota</taxon>
        <taxon>Pezizomycotina</taxon>
        <taxon>Eurotiomycetes</taxon>
        <taxon>Chaetothyriomycetidae</taxon>
        <taxon>Chaetothyriales</taxon>
        <taxon>Herpotrichiellaceae</taxon>
        <taxon>Exophiala</taxon>
    </lineage>
</organism>
<protein>
    <submittedName>
        <fullName evidence="1">Uncharacterized protein</fullName>
    </submittedName>
</protein>
<keyword evidence="2" id="KW-1185">Reference proteome</keyword>
<dbReference type="EMBL" id="MU404350">
    <property type="protein sequence ID" value="KAI1618276.1"/>
    <property type="molecule type" value="Genomic_DNA"/>
</dbReference>
<proteinExistence type="predicted"/>
<evidence type="ECO:0000313" key="2">
    <source>
        <dbReference type="Proteomes" id="UP001203852"/>
    </source>
</evidence>
<reference evidence="1" key="1">
    <citation type="journal article" date="2022" name="bioRxiv">
        <title>Deciphering the potential niche of two novel black yeast fungi from a biological soil crust based on their genomes, phenotypes, and melanin regulation.</title>
        <authorList>
            <consortium name="DOE Joint Genome Institute"/>
            <person name="Carr E.C."/>
            <person name="Barton Q."/>
            <person name="Grambo S."/>
            <person name="Sullivan M."/>
            <person name="Renfro C.M."/>
            <person name="Kuo A."/>
            <person name="Pangilinan J."/>
            <person name="Lipzen A."/>
            <person name="Keymanesh K."/>
            <person name="Savage E."/>
            <person name="Barry K."/>
            <person name="Grigoriev I.V."/>
            <person name="Riekhof W.R."/>
            <person name="Harris S.S."/>
        </authorList>
    </citation>
    <scope>NUCLEOTIDE SEQUENCE</scope>
    <source>
        <strain evidence="1">JF 03-4F</strain>
    </source>
</reference>
<sequence>MSFSLAPGRGKSHDVFKSVACVGNENFRVSIVPISPPALHRCGCLHFSLHRHCSRRLSLPNATVHNNSRRLDFMSIPYCMNPVSVHRTQCCYTHFLGAKRCMAQSCATPFQGRAVRCNVPWPTAATHIFQKNYANVLNACEHLERAEWQQHSTSCWGPFHQVLQVRSVRSMLHLSGHPIGAVRSDRSLVHKCQPFRTGTAKAVSKQALCTSAC</sequence>
<accession>A0AAN6IHY3</accession>
<dbReference type="Proteomes" id="UP001203852">
    <property type="component" value="Unassembled WGS sequence"/>
</dbReference>
<name>A0AAN6IHY3_9EURO</name>
<evidence type="ECO:0000313" key="1">
    <source>
        <dbReference type="EMBL" id="KAI1618276.1"/>
    </source>
</evidence>